<dbReference type="Proteomes" id="UP001229421">
    <property type="component" value="Unassembled WGS sequence"/>
</dbReference>
<evidence type="ECO:0000313" key="2">
    <source>
        <dbReference type="Proteomes" id="UP001229421"/>
    </source>
</evidence>
<keyword evidence="2" id="KW-1185">Reference proteome</keyword>
<name>A0AAD8JQJ5_TARER</name>
<proteinExistence type="predicted"/>
<accession>A0AAD8JQJ5</accession>
<sequence>MVLVLLDNDLQGPPGQLFTRVLDVNTLTCIKFCIISLKQARELLDHLENVLANEPVAVNRGQYIVAYCRSATVAGYNAAAVLFFYRYADMKLYIIVCASAATAPQSKVSQTALQRRHVVPLFEGYNELSSPLEAVLQQRGDESIEPE</sequence>
<comment type="caution">
    <text evidence="1">The sequence shown here is derived from an EMBL/GenBank/DDBJ whole genome shotgun (WGS) entry which is preliminary data.</text>
</comment>
<protein>
    <submittedName>
        <fullName evidence="1">Uncharacterized protein</fullName>
    </submittedName>
</protein>
<reference evidence="1" key="1">
    <citation type="journal article" date="2023" name="bioRxiv">
        <title>Improved chromosome-level genome assembly for marigold (Tagetes erecta).</title>
        <authorList>
            <person name="Jiang F."/>
            <person name="Yuan L."/>
            <person name="Wang S."/>
            <person name="Wang H."/>
            <person name="Xu D."/>
            <person name="Wang A."/>
            <person name="Fan W."/>
        </authorList>
    </citation>
    <scope>NUCLEOTIDE SEQUENCE</scope>
    <source>
        <strain evidence="1">WSJ</strain>
        <tissue evidence="1">Leaf</tissue>
    </source>
</reference>
<dbReference type="EMBL" id="JAUHHV010000011">
    <property type="protein sequence ID" value="KAK1407714.1"/>
    <property type="molecule type" value="Genomic_DNA"/>
</dbReference>
<evidence type="ECO:0000313" key="1">
    <source>
        <dbReference type="EMBL" id="KAK1407714.1"/>
    </source>
</evidence>
<gene>
    <name evidence="1" type="ORF">QVD17_39338</name>
</gene>
<dbReference type="AlphaFoldDB" id="A0AAD8JQJ5"/>
<organism evidence="1 2">
    <name type="scientific">Tagetes erecta</name>
    <name type="common">African marigold</name>
    <dbReference type="NCBI Taxonomy" id="13708"/>
    <lineage>
        <taxon>Eukaryota</taxon>
        <taxon>Viridiplantae</taxon>
        <taxon>Streptophyta</taxon>
        <taxon>Embryophyta</taxon>
        <taxon>Tracheophyta</taxon>
        <taxon>Spermatophyta</taxon>
        <taxon>Magnoliopsida</taxon>
        <taxon>eudicotyledons</taxon>
        <taxon>Gunneridae</taxon>
        <taxon>Pentapetalae</taxon>
        <taxon>asterids</taxon>
        <taxon>campanulids</taxon>
        <taxon>Asterales</taxon>
        <taxon>Asteraceae</taxon>
        <taxon>Asteroideae</taxon>
        <taxon>Heliantheae alliance</taxon>
        <taxon>Tageteae</taxon>
        <taxon>Tagetes</taxon>
    </lineage>
</organism>